<dbReference type="Gene3D" id="1.10.510.10">
    <property type="entry name" value="Transferase(Phosphotransferase) domain 1"/>
    <property type="match status" value="1"/>
</dbReference>
<feature type="domain" description="Fungal-type protein kinase" evidence="2">
    <location>
        <begin position="543"/>
        <end position="639"/>
    </location>
</feature>
<sequence length="1242" mass="138378">MQDDMESLFHVLVYQAIRYLPHNCGDVGKFINKYFDDYCEEHGVYYMGERKMNTMRHGILMATAHESLHFYLSESPPTSPVPLFTASSSTCNSANGHGEALVGTAGIDSAASSAYSESLTQKRPVPHPINNLVFDLLQVFKAHYSINAPIEDPSKALAGHPATQVVQDPEIESYLATRLSMLREMGFEYDWSPSAIMDNAPDLSPSISLEKQARTEALAAKLASHKALSTVIANRYVRERWPKKDRVPDKLTERSRHPDGKNRAADYRALRMYYYAAKSGTYPPPDYTDFTWSLLMHSFQLQIQPAYSIVGLLPLLQRSLLPFLTSLPRALQVLTAPESYVSIRLPPAFRKETLAQRLHSVLLKVHSLPPNHRSPPNDASPAGKRTYFQSGKYASVQNPLVEEKRQNVRNSMSGKSIIVEYNEFMDWFVPAPSGMEEPTAQLKALDFKKVATKPESDMYQPLVDALNHDWLLPGDKAISNAYTPDPNEKSKLATDAGIYRRDDVVEVGKHTKWAYMELSIECKVEDVQQDPFEESGSWDDNEPDSDRRKDVLGQIMCYSVLIFDNQRRTHHFMLMILGKMARIIRWDRSGLVATKRFDYVTQPELMGRFIWRFGRMSAAQRGRDPTATRISPNSAEYRLMKMRAKAPKVATQTGEGRDGQANTAAIPEGVDENTEANGGEIGETIVIEKADEEAVPGVIGDHARAAFAKSLGADPICWRLRVDDAQKGTRYFLVGRPHFIAFGLAGRGTQTFIAIDEADPQGPFVYVKDAWRVAHTGIKQEGEILGKLNSKDDGGPVPFIPTVKYHGDVEDQVTRSQEIWDKKNGGRPDKKCPLKTHRHYRLVVNEVALPLDAFQNAFELIGIVIDCIQAHGHAYNRKRLIHRDISAGNVLIYPKPITDKKGSVHEVRVGLLADWELAKCIDGDDDGPRQLDRTGTWQFLSANALSHPSKRIMVQDDMESLFHLMLYQAIRYFPHNCSTVGMFIDNYFDGYGKAHDGVYVGGEKKMASMRSGTLLVTSTTTLTFYLSERAPTATVPSLNPSSSIPDPGQSAGPAAAASGIPGTDTTSGTSPDSEYPAQESSDDLHPINELFSDLQELFQAHYSLHVPITDASKTPASASKPKAVRKPEMDFIMATRLSMLQETGFEYNLSLSAAPAPDPPTSISPEEQAKKEALAAKLASHKALTEVIMGRYTGETWPVEDRVSDQLPENYRRMHGKKRAADSTWQSQSQLKRSRASGKPPV</sequence>
<feature type="compositionally biased region" description="Low complexity" evidence="1">
    <location>
        <begin position="1045"/>
        <end position="1073"/>
    </location>
</feature>
<feature type="region of interest" description="Disordered" evidence="1">
    <location>
        <begin position="1198"/>
        <end position="1242"/>
    </location>
</feature>
<comment type="caution">
    <text evidence="3">The sequence shown here is derived from an EMBL/GenBank/DDBJ whole genome shotgun (WGS) entry which is preliminary data.</text>
</comment>
<evidence type="ECO:0000259" key="2">
    <source>
        <dbReference type="Pfam" id="PF17667"/>
    </source>
</evidence>
<evidence type="ECO:0000256" key="1">
    <source>
        <dbReference type="SAM" id="MobiDB-lite"/>
    </source>
</evidence>
<evidence type="ECO:0000313" key="4">
    <source>
        <dbReference type="Proteomes" id="UP001215151"/>
    </source>
</evidence>
<dbReference type="GO" id="GO:0004672">
    <property type="term" value="F:protein kinase activity"/>
    <property type="evidence" value="ECO:0007669"/>
    <property type="project" value="InterPro"/>
</dbReference>
<dbReference type="InterPro" id="IPR040976">
    <property type="entry name" value="Pkinase_fungal"/>
</dbReference>
<reference evidence="3" key="1">
    <citation type="submission" date="2022-11" db="EMBL/GenBank/DDBJ databases">
        <title>Genome Sequence of Cubamyces cubensis.</title>
        <authorList>
            <person name="Buettner E."/>
        </authorList>
    </citation>
    <scope>NUCLEOTIDE SEQUENCE</scope>
    <source>
        <strain evidence="3">MPL-01</strain>
    </source>
</reference>
<dbReference type="PANTHER" id="PTHR38248">
    <property type="entry name" value="FUNK1 6"/>
    <property type="match status" value="1"/>
</dbReference>
<feature type="region of interest" description="Disordered" evidence="1">
    <location>
        <begin position="1033"/>
        <end position="1083"/>
    </location>
</feature>
<name>A0AAD7TXZ5_9APHY</name>
<dbReference type="PANTHER" id="PTHR38248:SF2">
    <property type="entry name" value="FUNK1 11"/>
    <property type="match status" value="1"/>
</dbReference>
<dbReference type="EMBL" id="JAPEVG010000091">
    <property type="protein sequence ID" value="KAJ8486767.1"/>
    <property type="molecule type" value="Genomic_DNA"/>
</dbReference>
<dbReference type="AlphaFoldDB" id="A0AAD7TXZ5"/>
<feature type="domain" description="Fungal-type protein kinase" evidence="2">
    <location>
        <begin position="709"/>
        <end position="968"/>
    </location>
</feature>
<protein>
    <recommendedName>
        <fullName evidence="2">Fungal-type protein kinase domain-containing protein</fullName>
    </recommendedName>
</protein>
<dbReference type="SUPFAM" id="SSF56112">
    <property type="entry name" value="Protein kinase-like (PK-like)"/>
    <property type="match status" value="1"/>
</dbReference>
<accession>A0AAD7TXZ5</accession>
<proteinExistence type="predicted"/>
<organism evidence="3 4">
    <name type="scientific">Trametes cubensis</name>
    <dbReference type="NCBI Taxonomy" id="1111947"/>
    <lineage>
        <taxon>Eukaryota</taxon>
        <taxon>Fungi</taxon>
        <taxon>Dikarya</taxon>
        <taxon>Basidiomycota</taxon>
        <taxon>Agaricomycotina</taxon>
        <taxon>Agaricomycetes</taxon>
        <taxon>Polyporales</taxon>
        <taxon>Polyporaceae</taxon>
        <taxon>Trametes</taxon>
    </lineage>
</organism>
<feature type="compositionally biased region" description="Polar residues" evidence="1">
    <location>
        <begin position="1034"/>
        <end position="1044"/>
    </location>
</feature>
<gene>
    <name evidence="3" type="ORF">ONZ51_g4609</name>
</gene>
<dbReference type="Pfam" id="PF17667">
    <property type="entry name" value="Pkinase_fungal"/>
    <property type="match status" value="2"/>
</dbReference>
<evidence type="ECO:0000313" key="3">
    <source>
        <dbReference type="EMBL" id="KAJ8486767.1"/>
    </source>
</evidence>
<keyword evidence="4" id="KW-1185">Reference proteome</keyword>
<dbReference type="InterPro" id="IPR008266">
    <property type="entry name" value="Tyr_kinase_AS"/>
</dbReference>
<dbReference type="Proteomes" id="UP001215151">
    <property type="component" value="Unassembled WGS sequence"/>
</dbReference>
<dbReference type="InterPro" id="IPR011009">
    <property type="entry name" value="Kinase-like_dom_sf"/>
</dbReference>
<dbReference type="PROSITE" id="PS00109">
    <property type="entry name" value="PROTEIN_KINASE_TYR"/>
    <property type="match status" value="1"/>
</dbReference>